<accession>M1APX2</accession>
<dbReference type="PANTHER" id="PTHR22838:SF23">
    <property type="entry name" value="WD REPEAT-CONTAINING PROTEIN WDS HOMOLOG"/>
    <property type="match status" value="1"/>
</dbReference>
<dbReference type="SMART" id="SM00320">
    <property type="entry name" value="WD40"/>
    <property type="match status" value="1"/>
</dbReference>
<keyword evidence="1 3" id="KW-0853">WD repeat</keyword>
<dbReference type="InterPro" id="IPR001680">
    <property type="entry name" value="WD40_rpt"/>
</dbReference>
<feature type="repeat" description="WD" evidence="3">
    <location>
        <begin position="47"/>
        <end position="79"/>
    </location>
</feature>
<keyword evidence="2" id="KW-0677">Repeat</keyword>
<dbReference type="InterPro" id="IPR015943">
    <property type="entry name" value="WD40/YVTN_repeat-like_dom_sf"/>
</dbReference>
<dbReference type="Proteomes" id="UP000011115">
    <property type="component" value="Unassembled WGS sequence"/>
</dbReference>
<organism evidence="4 5">
    <name type="scientific">Solanum tuberosum</name>
    <name type="common">Potato</name>
    <dbReference type="NCBI Taxonomy" id="4113"/>
    <lineage>
        <taxon>Eukaryota</taxon>
        <taxon>Viridiplantae</taxon>
        <taxon>Streptophyta</taxon>
        <taxon>Embryophyta</taxon>
        <taxon>Tracheophyta</taxon>
        <taxon>Spermatophyta</taxon>
        <taxon>Magnoliopsida</taxon>
        <taxon>eudicotyledons</taxon>
        <taxon>Gunneridae</taxon>
        <taxon>Pentapetalae</taxon>
        <taxon>asterids</taxon>
        <taxon>lamiids</taxon>
        <taxon>Solanales</taxon>
        <taxon>Solanaceae</taxon>
        <taxon>Solanoideae</taxon>
        <taxon>Solaneae</taxon>
        <taxon>Solanum</taxon>
    </lineage>
</organism>
<dbReference type="Gene3D" id="2.130.10.10">
    <property type="entry name" value="YVTN repeat-like/Quinoprotein amine dehydrogenase"/>
    <property type="match status" value="1"/>
</dbReference>
<dbReference type="SUPFAM" id="SSF50978">
    <property type="entry name" value="WD40 repeat-like"/>
    <property type="match status" value="1"/>
</dbReference>
<evidence type="ECO:0000313" key="5">
    <source>
        <dbReference type="Proteomes" id="UP000011115"/>
    </source>
</evidence>
<evidence type="ECO:0000313" key="4">
    <source>
        <dbReference type="EnsemblPlants" id="PGSC0003DMT400027605"/>
    </source>
</evidence>
<dbReference type="PROSITE" id="PS50082">
    <property type="entry name" value="WD_REPEATS_2"/>
    <property type="match status" value="1"/>
</dbReference>
<sequence length="86" mass="9789">MNGVFFSILYARSSSGFILLSGVYFVSSHMYKVYIWNRRGSKPIKILCGHSMTVNCVSWNPKRPQMLASASDDQTIRIWGPDVRSK</sequence>
<evidence type="ECO:0000256" key="3">
    <source>
        <dbReference type="PROSITE-ProRule" id="PRU00221"/>
    </source>
</evidence>
<name>M1APX2_SOLTU</name>
<dbReference type="InterPro" id="IPR036322">
    <property type="entry name" value="WD40_repeat_dom_sf"/>
</dbReference>
<evidence type="ECO:0000256" key="1">
    <source>
        <dbReference type="ARBA" id="ARBA00022574"/>
    </source>
</evidence>
<protein>
    <submittedName>
        <fullName evidence="4">Uncharacterized protein</fullName>
    </submittedName>
</protein>
<dbReference type="AlphaFoldDB" id="M1APX2"/>
<keyword evidence="5" id="KW-1185">Reference proteome</keyword>
<dbReference type="HOGENOM" id="CLU_2502323_0_0_1"/>
<reference evidence="4" key="2">
    <citation type="submission" date="2015-06" db="UniProtKB">
        <authorList>
            <consortium name="EnsemblPlants"/>
        </authorList>
    </citation>
    <scope>IDENTIFICATION</scope>
    <source>
        <strain evidence="4">DM1-3 516 R44</strain>
    </source>
</reference>
<proteinExistence type="predicted"/>
<reference evidence="5" key="1">
    <citation type="journal article" date="2011" name="Nature">
        <title>Genome sequence and analysis of the tuber crop potato.</title>
        <authorList>
            <consortium name="The Potato Genome Sequencing Consortium"/>
        </authorList>
    </citation>
    <scope>NUCLEOTIDE SEQUENCE [LARGE SCALE GENOMIC DNA]</scope>
    <source>
        <strain evidence="5">cv. DM1-3 516 R44</strain>
    </source>
</reference>
<dbReference type="InterPro" id="IPR051350">
    <property type="entry name" value="WD_repeat-ST_regulator"/>
</dbReference>
<dbReference type="Gramene" id="PGSC0003DMT400027605">
    <property type="protein sequence ID" value="PGSC0003DMT400027605"/>
    <property type="gene ID" value="PGSC0003DMG400010643"/>
</dbReference>
<evidence type="ECO:0000256" key="2">
    <source>
        <dbReference type="ARBA" id="ARBA00022737"/>
    </source>
</evidence>
<dbReference type="PROSITE" id="PS50294">
    <property type="entry name" value="WD_REPEATS_REGION"/>
    <property type="match status" value="1"/>
</dbReference>
<dbReference type="PANTHER" id="PTHR22838">
    <property type="entry name" value="WD REPEAT PROTEIN 26-RELATED"/>
    <property type="match status" value="1"/>
</dbReference>
<dbReference type="Pfam" id="PF00400">
    <property type="entry name" value="WD40"/>
    <property type="match status" value="1"/>
</dbReference>
<dbReference type="EnsemblPlants" id="PGSC0003DMT400027605">
    <property type="protein sequence ID" value="PGSC0003DMT400027605"/>
    <property type="gene ID" value="PGSC0003DMG400010643"/>
</dbReference>